<evidence type="ECO:0000313" key="12">
    <source>
        <dbReference type="Proteomes" id="UP000293172"/>
    </source>
</evidence>
<dbReference type="AlphaFoldDB" id="A0A4Q9QQQ5"/>
<evidence type="ECO:0000256" key="7">
    <source>
        <dbReference type="RuleBase" id="RU369079"/>
    </source>
</evidence>
<dbReference type="Proteomes" id="UP000291334">
    <property type="component" value="Unassembled WGS sequence"/>
</dbReference>
<evidence type="ECO:0000256" key="2">
    <source>
        <dbReference type="ARBA" id="ARBA00022475"/>
    </source>
</evidence>
<feature type="transmembrane region" description="Helical" evidence="7">
    <location>
        <begin position="213"/>
        <end position="235"/>
    </location>
</feature>
<organism evidence="9 12">
    <name type="scientific">Phytopseudomonas dryadis</name>
    <dbReference type="NCBI Taxonomy" id="2487520"/>
    <lineage>
        <taxon>Bacteria</taxon>
        <taxon>Pseudomonadati</taxon>
        <taxon>Pseudomonadota</taxon>
        <taxon>Gammaproteobacteria</taxon>
        <taxon>Pseudomonadales</taxon>
        <taxon>Pseudomonadaceae</taxon>
        <taxon>Phytopseudomonas</taxon>
    </lineage>
</organism>
<dbReference type="Pfam" id="PF06808">
    <property type="entry name" value="DctM"/>
    <property type="match status" value="1"/>
</dbReference>
<feature type="transmembrane region" description="Helical" evidence="7">
    <location>
        <begin position="241"/>
        <end position="257"/>
    </location>
</feature>
<dbReference type="GO" id="GO:0022857">
    <property type="term" value="F:transmembrane transporter activity"/>
    <property type="evidence" value="ECO:0007669"/>
    <property type="project" value="UniProtKB-UniRule"/>
</dbReference>
<comment type="subcellular location">
    <subcellularLocation>
        <location evidence="1 7">Cell inner membrane</location>
        <topology evidence="1 7">Multi-pass membrane protein</topology>
    </subcellularLocation>
</comment>
<dbReference type="PANTHER" id="PTHR33362">
    <property type="entry name" value="SIALIC ACID TRAP TRANSPORTER PERMEASE PROTEIN SIAT-RELATED"/>
    <property type="match status" value="1"/>
</dbReference>
<feature type="transmembrane region" description="Helical" evidence="7">
    <location>
        <begin position="79"/>
        <end position="105"/>
    </location>
</feature>
<dbReference type="EMBL" id="QJUM01000019">
    <property type="protein sequence ID" value="TBV03468.1"/>
    <property type="molecule type" value="Genomic_DNA"/>
</dbReference>
<evidence type="ECO:0000256" key="1">
    <source>
        <dbReference type="ARBA" id="ARBA00004429"/>
    </source>
</evidence>
<feature type="transmembrane region" description="Helical" evidence="7">
    <location>
        <begin position="315"/>
        <end position="344"/>
    </location>
</feature>
<feature type="transmembrane region" description="Helical" evidence="7">
    <location>
        <begin position="111"/>
        <end position="128"/>
    </location>
</feature>
<evidence type="ECO:0000256" key="4">
    <source>
        <dbReference type="ARBA" id="ARBA00022692"/>
    </source>
</evidence>
<keyword evidence="3 7" id="KW-0997">Cell inner membrane</keyword>
<keyword evidence="2" id="KW-1003">Cell membrane</keyword>
<feature type="transmembrane region" description="Helical" evidence="7">
    <location>
        <begin position="48"/>
        <end position="67"/>
    </location>
</feature>
<keyword evidence="4 7" id="KW-0812">Transmembrane</keyword>
<keyword evidence="7" id="KW-0813">Transport</keyword>
<feature type="domain" description="TRAP C4-dicarboxylate transport system permease DctM subunit" evidence="8">
    <location>
        <begin position="9"/>
        <end position="417"/>
    </location>
</feature>
<gene>
    <name evidence="10" type="ORF">DNK34_16125</name>
    <name evidence="9" type="ORF">DNK44_25785</name>
</gene>
<dbReference type="InterPro" id="IPR010656">
    <property type="entry name" value="DctM"/>
</dbReference>
<comment type="function">
    <text evidence="7">Part of the tripartite ATP-independent periplasmic (TRAP) transport system.</text>
</comment>
<keyword evidence="6 7" id="KW-0472">Membrane</keyword>
<comment type="subunit">
    <text evidence="7">The complex comprises the extracytoplasmic solute receptor protein and the two transmembrane proteins.</text>
</comment>
<feature type="transmembrane region" description="Helical" evidence="7">
    <location>
        <begin position="278"/>
        <end position="295"/>
    </location>
</feature>
<comment type="similarity">
    <text evidence="7">Belongs to the TRAP transporter large permease family.</text>
</comment>
<dbReference type="Proteomes" id="UP000293172">
    <property type="component" value="Unassembled WGS sequence"/>
</dbReference>
<evidence type="ECO:0000313" key="9">
    <source>
        <dbReference type="EMBL" id="TBU83185.1"/>
    </source>
</evidence>
<evidence type="ECO:0000256" key="6">
    <source>
        <dbReference type="ARBA" id="ARBA00023136"/>
    </source>
</evidence>
<evidence type="ECO:0000256" key="5">
    <source>
        <dbReference type="ARBA" id="ARBA00022989"/>
    </source>
</evidence>
<name>A0A4Q9QQQ5_9GAMM</name>
<feature type="transmembrane region" description="Helical" evidence="7">
    <location>
        <begin position="356"/>
        <end position="379"/>
    </location>
</feature>
<reference evidence="11 12" key="1">
    <citation type="submission" date="2018-06" db="EMBL/GenBank/DDBJ databases">
        <title>Three novel Pseudomonas species isolated from symptomatic oak.</title>
        <authorList>
            <person name="Bueno-Gonzalez V."/>
            <person name="Brady C."/>
        </authorList>
    </citation>
    <scope>NUCLEOTIDE SEQUENCE [LARGE SCALE GENOMIC DNA]</scope>
    <source>
        <strain evidence="10 11">P26B</strain>
        <strain evidence="9 12">P6B</strain>
    </source>
</reference>
<accession>A0A4Q9QQQ5</accession>
<evidence type="ECO:0000313" key="10">
    <source>
        <dbReference type="EMBL" id="TBV03468.1"/>
    </source>
</evidence>
<dbReference type="EMBL" id="QJUL01000075">
    <property type="protein sequence ID" value="TBU83185.1"/>
    <property type="molecule type" value="Genomic_DNA"/>
</dbReference>
<keyword evidence="11" id="KW-1185">Reference proteome</keyword>
<feature type="transmembrane region" description="Helical" evidence="7">
    <location>
        <begin position="399"/>
        <end position="420"/>
    </location>
</feature>
<proteinExistence type="inferred from homology"/>
<comment type="caution">
    <text evidence="9">The sequence shown here is derived from an EMBL/GenBank/DDBJ whole genome shotgun (WGS) entry which is preliminary data.</text>
</comment>
<dbReference type="PANTHER" id="PTHR33362:SF4">
    <property type="entry name" value="2,3-DIKETO-L-GULONATE TRAP TRANSPORTER LARGE PERMEASE PROTEIN YIAN"/>
    <property type="match status" value="1"/>
</dbReference>
<feature type="transmembrane region" description="Helical" evidence="7">
    <location>
        <begin position="140"/>
        <end position="166"/>
    </location>
</feature>
<dbReference type="GO" id="GO:0005886">
    <property type="term" value="C:plasma membrane"/>
    <property type="evidence" value="ECO:0007669"/>
    <property type="project" value="UniProtKB-SubCell"/>
</dbReference>
<evidence type="ECO:0000313" key="11">
    <source>
        <dbReference type="Proteomes" id="UP000291334"/>
    </source>
</evidence>
<feature type="transmembrane region" description="Helical" evidence="7">
    <location>
        <begin position="172"/>
        <end position="193"/>
    </location>
</feature>
<sequence length="426" mass="44762">MIIIGLFVLTLIGAMAIGVPIAYALILCGVSMMYYLDLFDAQIIAQNLIHGSDSFPLMAIPFFMLAGELMNAGGLSKRIVNMAITSVGHIKGGLGYVAILAGILLASLSGSAAADAAALAALLVPMMVRAGHNKATSVGLIASAGVIAPVLPPSIGLILFGVAGNISITKLFLAGIIPGLMMGVSLCVAWYFISRREQVEIKAKATRAERLKAFGEGVWALMLPVIILVGLKFGIFTPTEAGVVAAVYAFLVSVLVYREMSFADLARVLLASVRTTSMVMFLVAAAMVAAWVITVTDLPSEVINLLEPLMDSPRLLMVIMVLIVLAVGTAMDMSPVILILAPVMLPVAVAAGIDPIYFGVVFVVTCAVSLITPPVGLVLNVVSGVTKLDLLDTVRGCLPFLLAELVVLALITLIPELITVPMRWMF</sequence>
<dbReference type="InterPro" id="IPR004681">
    <property type="entry name" value="TRAP_DctM"/>
</dbReference>
<dbReference type="PIRSF" id="PIRSF006066">
    <property type="entry name" value="HI0050"/>
    <property type="match status" value="1"/>
</dbReference>
<protein>
    <recommendedName>
        <fullName evidence="7">TRAP transporter large permease protein</fullName>
    </recommendedName>
</protein>
<keyword evidence="5 7" id="KW-1133">Transmembrane helix</keyword>
<dbReference type="NCBIfam" id="TIGR00786">
    <property type="entry name" value="dctM"/>
    <property type="match status" value="1"/>
</dbReference>
<evidence type="ECO:0000259" key="8">
    <source>
        <dbReference type="Pfam" id="PF06808"/>
    </source>
</evidence>
<dbReference type="OrthoDB" id="8627919at2"/>
<evidence type="ECO:0000256" key="3">
    <source>
        <dbReference type="ARBA" id="ARBA00022519"/>
    </source>
</evidence>